<dbReference type="Proteomes" id="UP000270291">
    <property type="component" value="Unassembled WGS sequence"/>
</dbReference>
<comment type="caution">
    <text evidence="2">The sequence shown here is derived from an EMBL/GenBank/DDBJ whole genome shotgun (WGS) entry which is preliminary data.</text>
</comment>
<feature type="chain" id="PRO_5018615703" evidence="1">
    <location>
        <begin position="25"/>
        <end position="315"/>
    </location>
</feature>
<name>A0A3R9MRC7_9BACT</name>
<sequence length="315" mass="31499">MNKNLRFQVLAAAALATASLSASAQTGSVGIGVATPNSSAVLDVSSTTKGMLVPRLTSAQRTAISSPAQGLLVFQTDGTQPGFYYNASTTSTANWLWLPDKAGAGDNLGNGTATTAVKLAGNTLSNNGTGGISITDAGQVTVTGNSVVTGSGNVGGSLAVGTTAAPVSTAALEVSSTSKGLLPPRMTLAQRNVIGSPAVGLLIIQTDNTPGLYQYTATGWSTVGAGNYTAESNSVSTAPTAAVTVAPAVTNIVYTNNGGGNGAVTLGAGTEGQRLVIVNNDNEFLTVVSGSGTGNILSRYAARYIYTNGAWRRES</sequence>
<protein>
    <submittedName>
        <fullName evidence="2">Uncharacterized protein</fullName>
    </submittedName>
</protein>
<evidence type="ECO:0000313" key="3">
    <source>
        <dbReference type="Proteomes" id="UP000270291"/>
    </source>
</evidence>
<dbReference type="EMBL" id="RWIU01000001">
    <property type="protein sequence ID" value="RSK46648.1"/>
    <property type="molecule type" value="Genomic_DNA"/>
</dbReference>
<evidence type="ECO:0000256" key="1">
    <source>
        <dbReference type="SAM" id="SignalP"/>
    </source>
</evidence>
<dbReference type="RefSeq" id="WP_125436148.1">
    <property type="nucleotide sequence ID" value="NZ_RWIU01000001.1"/>
</dbReference>
<proteinExistence type="predicted"/>
<feature type="signal peptide" evidence="1">
    <location>
        <begin position="1"/>
        <end position="24"/>
    </location>
</feature>
<organism evidence="2 3">
    <name type="scientific">Hymenobacter perfusus</name>
    <dbReference type="NCBI Taxonomy" id="1236770"/>
    <lineage>
        <taxon>Bacteria</taxon>
        <taxon>Pseudomonadati</taxon>
        <taxon>Bacteroidota</taxon>
        <taxon>Cytophagia</taxon>
        <taxon>Cytophagales</taxon>
        <taxon>Hymenobacteraceae</taxon>
        <taxon>Hymenobacter</taxon>
    </lineage>
</organism>
<accession>A0A3R9MRC7</accession>
<gene>
    <name evidence="2" type="ORF">EI293_05705</name>
</gene>
<dbReference type="OrthoDB" id="946948at2"/>
<keyword evidence="1" id="KW-0732">Signal</keyword>
<keyword evidence="3" id="KW-1185">Reference proteome</keyword>
<reference evidence="2 3" key="1">
    <citation type="submission" date="2018-12" db="EMBL/GenBank/DDBJ databases">
        <authorList>
            <person name="Feng G."/>
            <person name="Zhu H."/>
        </authorList>
    </citation>
    <scope>NUCLEOTIDE SEQUENCE [LARGE SCALE GENOMIC DNA]</scope>
    <source>
        <strain evidence="2 3">LMG 26000</strain>
    </source>
</reference>
<dbReference type="AlphaFoldDB" id="A0A3R9MRC7"/>
<evidence type="ECO:0000313" key="2">
    <source>
        <dbReference type="EMBL" id="RSK46648.1"/>
    </source>
</evidence>